<comment type="caution">
    <text evidence="3">The sequence shown here is derived from an EMBL/GenBank/DDBJ whole genome shotgun (WGS) entry which is preliminary data.</text>
</comment>
<proteinExistence type="predicted"/>
<gene>
    <name evidence="3" type="ORF">PXEA_LOCUS36993</name>
</gene>
<reference evidence="3" key="1">
    <citation type="submission" date="2018-11" db="EMBL/GenBank/DDBJ databases">
        <authorList>
            <consortium name="Pathogen Informatics"/>
        </authorList>
    </citation>
    <scope>NUCLEOTIDE SEQUENCE</scope>
</reference>
<keyword evidence="2" id="KW-0812">Transmembrane</keyword>
<evidence type="ECO:0000256" key="2">
    <source>
        <dbReference type="SAM" id="Phobius"/>
    </source>
</evidence>
<keyword evidence="2" id="KW-0472">Membrane</keyword>
<feature type="compositionally biased region" description="Polar residues" evidence="1">
    <location>
        <begin position="111"/>
        <end position="131"/>
    </location>
</feature>
<evidence type="ECO:0000256" key="1">
    <source>
        <dbReference type="SAM" id="MobiDB-lite"/>
    </source>
</evidence>
<accession>A0A448XS29</accession>
<feature type="region of interest" description="Disordered" evidence="1">
    <location>
        <begin position="37"/>
        <end position="191"/>
    </location>
</feature>
<sequence>MSDLDACLERDWRARTLAFSTLFTDVLAREASAERTRLHMQQQQQQQLQAKAHQTGIETTSTEPLSSSPSSHSPVPAHSAGSLSTTTAPTVGAASVASGLGGDPHLARRYTNPSGGSGLSTIAGTAGSTGLSVPFGVGQRRPVSTCSTGSPSGQSQWPPSSRPGLGNNAGTLGAGSAGTATSRQAVSSSPLEPDGKLVVTTFIADLSTQDSVNNWLAYFQDNGKLWLVSLLLLALTILHSISIGIISTFVSLLLCILF</sequence>
<dbReference type="Proteomes" id="UP000784294">
    <property type="component" value="Unassembled WGS sequence"/>
</dbReference>
<keyword evidence="2" id="KW-1133">Transmembrane helix</keyword>
<dbReference type="EMBL" id="CAAALY010282576">
    <property type="protein sequence ID" value="VEL43553.1"/>
    <property type="molecule type" value="Genomic_DNA"/>
</dbReference>
<feature type="transmembrane region" description="Helical" evidence="2">
    <location>
        <begin position="225"/>
        <end position="257"/>
    </location>
</feature>
<protein>
    <submittedName>
        <fullName evidence="3">Uncharacterized protein</fullName>
    </submittedName>
</protein>
<feature type="compositionally biased region" description="Low complexity" evidence="1">
    <location>
        <begin position="60"/>
        <end position="82"/>
    </location>
</feature>
<evidence type="ECO:0000313" key="3">
    <source>
        <dbReference type="EMBL" id="VEL43553.1"/>
    </source>
</evidence>
<dbReference type="AlphaFoldDB" id="A0A448XS29"/>
<evidence type="ECO:0000313" key="4">
    <source>
        <dbReference type="Proteomes" id="UP000784294"/>
    </source>
</evidence>
<keyword evidence="4" id="KW-1185">Reference proteome</keyword>
<name>A0A448XS29_9PLAT</name>
<feature type="compositionally biased region" description="Low complexity" evidence="1">
    <location>
        <begin position="147"/>
        <end position="171"/>
    </location>
</feature>
<organism evidence="3 4">
    <name type="scientific">Protopolystoma xenopodis</name>
    <dbReference type="NCBI Taxonomy" id="117903"/>
    <lineage>
        <taxon>Eukaryota</taxon>
        <taxon>Metazoa</taxon>
        <taxon>Spiralia</taxon>
        <taxon>Lophotrochozoa</taxon>
        <taxon>Platyhelminthes</taxon>
        <taxon>Monogenea</taxon>
        <taxon>Polyopisthocotylea</taxon>
        <taxon>Polystomatidea</taxon>
        <taxon>Polystomatidae</taxon>
        <taxon>Protopolystoma</taxon>
    </lineage>
</organism>